<evidence type="ECO:0000256" key="1">
    <source>
        <dbReference type="SAM" id="Phobius"/>
    </source>
</evidence>
<dbReference type="OrthoDB" id="10379496at2759"/>
<keyword evidence="1" id="KW-0812">Transmembrane</keyword>
<sequence>MKSSCSFEIHSCQEIQGHNKSWRKPFKNKVLPPTRYIRPNYYFSVFLCFVEFRKLIFFFFLLLKSFEESLTSSFLKVEDLDRDSKDKKEQKTEANKNSS</sequence>
<dbReference type="Proteomes" id="UP000237105">
    <property type="component" value="Unassembled WGS sequence"/>
</dbReference>
<keyword evidence="1" id="KW-1133">Transmembrane helix</keyword>
<proteinExistence type="predicted"/>
<protein>
    <submittedName>
        <fullName evidence="2">Uncharacterized protein</fullName>
    </submittedName>
</protein>
<gene>
    <name evidence="2" type="ORF">PanWU01x14_134430</name>
</gene>
<accession>A0A2P5CPR4</accession>
<dbReference type="AlphaFoldDB" id="A0A2P5CPR4"/>
<comment type="caution">
    <text evidence="2">The sequence shown here is derived from an EMBL/GenBank/DDBJ whole genome shotgun (WGS) entry which is preliminary data.</text>
</comment>
<evidence type="ECO:0000313" key="3">
    <source>
        <dbReference type="Proteomes" id="UP000237105"/>
    </source>
</evidence>
<reference evidence="3" key="1">
    <citation type="submission" date="2016-06" db="EMBL/GenBank/DDBJ databases">
        <title>Parallel loss of symbiosis genes in relatives of nitrogen-fixing non-legume Parasponia.</title>
        <authorList>
            <person name="Van Velzen R."/>
            <person name="Holmer R."/>
            <person name="Bu F."/>
            <person name="Rutten L."/>
            <person name="Van Zeijl A."/>
            <person name="Liu W."/>
            <person name="Santuari L."/>
            <person name="Cao Q."/>
            <person name="Sharma T."/>
            <person name="Shen D."/>
            <person name="Roswanjaya Y."/>
            <person name="Wardhani T."/>
            <person name="Kalhor M.S."/>
            <person name="Jansen J."/>
            <person name="Van den Hoogen J."/>
            <person name="Gungor B."/>
            <person name="Hartog M."/>
            <person name="Hontelez J."/>
            <person name="Verver J."/>
            <person name="Yang W.-C."/>
            <person name="Schijlen E."/>
            <person name="Repin R."/>
            <person name="Schilthuizen M."/>
            <person name="Schranz E."/>
            <person name="Heidstra R."/>
            <person name="Miyata K."/>
            <person name="Fedorova E."/>
            <person name="Kohlen W."/>
            <person name="Bisseling T."/>
            <person name="Smit S."/>
            <person name="Geurts R."/>
        </authorList>
    </citation>
    <scope>NUCLEOTIDE SEQUENCE [LARGE SCALE GENOMIC DNA]</scope>
    <source>
        <strain evidence="3">cv. WU1-14</strain>
    </source>
</reference>
<dbReference type="EMBL" id="JXTB01000108">
    <property type="protein sequence ID" value="PON62996.1"/>
    <property type="molecule type" value="Genomic_DNA"/>
</dbReference>
<keyword evidence="1" id="KW-0472">Membrane</keyword>
<name>A0A2P5CPR4_PARAD</name>
<organism evidence="2 3">
    <name type="scientific">Parasponia andersonii</name>
    <name type="common">Sponia andersonii</name>
    <dbReference type="NCBI Taxonomy" id="3476"/>
    <lineage>
        <taxon>Eukaryota</taxon>
        <taxon>Viridiplantae</taxon>
        <taxon>Streptophyta</taxon>
        <taxon>Embryophyta</taxon>
        <taxon>Tracheophyta</taxon>
        <taxon>Spermatophyta</taxon>
        <taxon>Magnoliopsida</taxon>
        <taxon>eudicotyledons</taxon>
        <taxon>Gunneridae</taxon>
        <taxon>Pentapetalae</taxon>
        <taxon>rosids</taxon>
        <taxon>fabids</taxon>
        <taxon>Rosales</taxon>
        <taxon>Cannabaceae</taxon>
        <taxon>Parasponia</taxon>
    </lineage>
</organism>
<evidence type="ECO:0000313" key="2">
    <source>
        <dbReference type="EMBL" id="PON62996.1"/>
    </source>
</evidence>
<feature type="transmembrane region" description="Helical" evidence="1">
    <location>
        <begin position="41"/>
        <end position="63"/>
    </location>
</feature>
<keyword evidence="3" id="KW-1185">Reference proteome</keyword>